<evidence type="ECO:0000256" key="3">
    <source>
        <dbReference type="ARBA" id="ARBA00022801"/>
    </source>
</evidence>
<feature type="domain" description="Helicase C-terminal" evidence="9">
    <location>
        <begin position="486"/>
        <end position="649"/>
    </location>
</feature>
<protein>
    <recommendedName>
        <fullName evidence="1">RNA helicase</fullName>
        <ecNumber evidence="1">3.6.4.13</ecNumber>
    </recommendedName>
</protein>
<evidence type="ECO:0000256" key="2">
    <source>
        <dbReference type="ARBA" id="ARBA00022741"/>
    </source>
</evidence>
<proteinExistence type="predicted"/>
<feature type="region of interest" description="Disordered" evidence="8">
    <location>
        <begin position="834"/>
        <end position="885"/>
    </location>
</feature>
<accession>A0ABY0IIF4</accession>
<feature type="compositionally biased region" description="Basic residues" evidence="8">
    <location>
        <begin position="871"/>
        <end position="885"/>
    </location>
</feature>
<dbReference type="Pfam" id="PF22527">
    <property type="entry name" value="DEXQc_Suv3"/>
    <property type="match status" value="1"/>
</dbReference>
<evidence type="ECO:0000256" key="8">
    <source>
        <dbReference type="SAM" id="MobiDB-lite"/>
    </source>
</evidence>
<dbReference type="InterPro" id="IPR001650">
    <property type="entry name" value="Helicase_C-like"/>
</dbReference>
<comment type="catalytic activity">
    <reaction evidence="7">
        <text>ATP + H2O = ADP + phosphate + H(+)</text>
        <dbReference type="Rhea" id="RHEA:13065"/>
        <dbReference type="ChEBI" id="CHEBI:15377"/>
        <dbReference type="ChEBI" id="CHEBI:15378"/>
        <dbReference type="ChEBI" id="CHEBI:30616"/>
        <dbReference type="ChEBI" id="CHEBI:43474"/>
        <dbReference type="ChEBI" id="CHEBI:456216"/>
        <dbReference type="EC" id="3.6.4.13"/>
    </reaction>
</comment>
<dbReference type="Pfam" id="PF00271">
    <property type="entry name" value="Helicase_C"/>
    <property type="match status" value="1"/>
</dbReference>
<evidence type="ECO:0000313" key="10">
    <source>
        <dbReference type="EMBL" id="RZF22738.1"/>
    </source>
</evidence>
<evidence type="ECO:0000313" key="11">
    <source>
        <dbReference type="Proteomes" id="UP000443582"/>
    </source>
</evidence>
<sequence>MSSQEINKLPDFSDIRENIETERKNIIKVNNFAEDDSYVRTSEDAHIVLDFLESLLTPLWKVFDEYPSLVYFFNNEFTNFNLLIKQENILDLIFIDDCLIPEKEAVFFGQDGGLSQNVLSLHEKTFKMWSQKIVDKHNETQKFIRAEDVDLTKHKIGELKCQCIKCVNDFRALLRDSVYESCVELIDSKKETIKEEIDSGLNTVSDIVFDLQKRLDKSFYKLRNTIKRSSLNRLENQVKQYYRSEFSYPSELAKLHKRNVHMLFDQYLEENELSTDLITDDEYHKFYSSLSTNYWRNERYLIREFKKFVKSIIILKKKDVSSTILQEYLGEFWTHSAARQMKRKIVYHMGPTNSGKTYHAIEKLSSVPKGCYLAPLRLLAAELYDTLNSKGAVTTLLTGEEVIEREGSTHYSSTIEMARLQEVFDCCVIDEIQMITDPSRGWAWTRALVNIMADEVHLCGDASALEMVRNIVDLCGDELIINEYTRMTELYVEPHPIVLADMQKNDALIVFSRKNALRHKRDLERLGYKVSIVYGRLSPEVRREQARKFDQGETDVIVSTDAIAMGMNLPIKRVVFTTLSKFYDGQQHDISVSEIKQIGGRAGRYQRFPKGAVTCLRKVEDGIESIKEAMSAVLEQSEKCMVGPDLDIFNQVNRALIDNNLPKLKLSEFLRLFNTMTFQKPFECVDMKEMIELAEMVEDADSNGTLTDAEIFGFACAPVNLGLSDHVQHYNWILHKYVNMEGIPAEPIEHDSGDIDYLETSIKCVELYQWLSRHFNNKNFVYSEVELLNNKQLAIDQLNELLSQKIVAKCSSCGCKLPDDSKFPICEECFEKRKAARRRPGGNRRGKPGQGGKGRRPGGKNFKGKPNSGQGKRKNVSRKRKVTKR</sequence>
<dbReference type="Gene3D" id="3.40.50.300">
    <property type="entry name" value="P-loop containing nucleotide triphosphate hydrolases"/>
    <property type="match status" value="2"/>
</dbReference>
<dbReference type="InterPro" id="IPR027417">
    <property type="entry name" value="P-loop_NTPase"/>
</dbReference>
<dbReference type="Proteomes" id="UP000443582">
    <property type="component" value="Unassembled WGS sequence"/>
</dbReference>
<keyword evidence="2" id="KW-0547">Nucleotide-binding</keyword>
<evidence type="ECO:0000256" key="6">
    <source>
        <dbReference type="ARBA" id="ARBA00022946"/>
    </source>
</evidence>
<dbReference type="PROSITE" id="PS51194">
    <property type="entry name" value="HELICASE_CTER"/>
    <property type="match status" value="1"/>
</dbReference>
<dbReference type="PANTHER" id="PTHR12131:SF1">
    <property type="entry name" value="ATP-DEPENDENT RNA HELICASE SUPV3L1, MITOCHONDRIAL-RELATED"/>
    <property type="match status" value="1"/>
</dbReference>
<dbReference type="CDD" id="cd17913">
    <property type="entry name" value="DEXQc_Suv3"/>
    <property type="match status" value="1"/>
</dbReference>
<feature type="compositionally biased region" description="Basic residues" evidence="8">
    <location>
        <begin position="834"/>
        <end position="858"/>
    </location>
</feature>
<gene>
    <name evidence="10" type="ORF">DAY19_02900</name>
</gene>
<keyword evidence="11" id="KW-1185">Reference proteome</keyword>
<dbReference type="PANTHER" id="PTHR12131">
    <property type="entry name" value="ATP-DEPENDENT RNA AND DNA HELICASE"/>
    <property type="match status" value="1"/>
</dbReference>
<evidence type="ECO:0000256" key="1">
    <source>
        <dbReference type="ARBA" id="ARBA00012552"/>
    </source>
</evidence>
<name>A0ABY0IIF4_9BACT</name>
<evidence type="ECO:0000256" key="4">
    <source>
        <dbReference type="ARBA" id="ARBA00022806"/>
    </source>
</evidence>
<dbReference type="EC" id="3.6.4.13" evidence="1"/>
<reference evidence="11" key="1">
    <citation type="journal article" date="2019" name="Int. J. Syst. Evol. Microbiol.">
        <title>Halobacteriovorax valvorus sp. nov., a novel prokaryotic predator isolated from coastal seawater of China.</title>
        <authorList>
            <person name="Chen M.-X."/>
        </authorList>
    </citation>
    <scope>NUCLEOTIDE SEQUENCE [LARGE SCALE GENOMIC DNA]</scope>
    <source>
        <strain evidence="11">BL9</strain>
    </source>
</reference>
<dbReference type="RefSeq" id="WP_114705683.1">
    <property type="nucleotide sequence ID" value="NZ_QDKL01000001.1"/>
</dbReference>
<dbReference type="SUPFAM" id="SSF52540">
    <property type="entry name" value="P-loop containing nucleoside triphosphate hydrolases"/>
    <property type="match status" value="1"/>
</dbReference>
<dbReference type="InterPro" id="IPR050699">
    <property type="entry name" value="RNA-DNA_Helicase"/>
</dbReference>
<dbReference type="SMART" id="SM00490">
    <property type="entry name" value="HELICc"/>
    <property type="match status" value="1"/>
</dbReference>
<evidence type="ECO:0000259" key="9">
    <source>
        <dbReference type="PROSITE" id="PS51194"/>
    </source>
</evidence>
<dbReference type="EMBL" id="QDKL01000001">
    <property type="protein sequence ID" value="RZF22738.1"/>
    <property type="molecule type" value="Genomic_DNA"/>
</dbReference>
<evidence type="ECO:0000256" key="5">
    <source>
        <dbReference type="ARBA" id="ARBA00022840"/>
    </source>
</evidence>
<dbReference type="CDD" id="cd18805">
    <property type="entry name" value="SF2_C_suv3"/>
    <property type="match status" value="1"/>
</dbReference>
<dbReference type="InterPro" id="IPR044774">
    <property type="entry name" value="Suv3_DEXQc"/>
</dbReference>
<evidence type="ECO:0000256" key="7">
    <source>
        <dbReference type="ARBA" id="ARBA00047984"/>
    </source>
</evidence>
<dbReference type="Gene3D" id="1.20.272.40">
    <property type="match status" value="1"/>
</dbReference>
<keyword evidence="6" id="KW-0809">Transit peptide</keyword>
<comment type="caution">
    <text evidence="10">The sequence shown here is derived from an EMBL/GenBank/DDBJ whole genome shotgun (WGS) entry which is preliminary data.</text>
</comment>
<organism evidence="10 11">
    <name type="scientific">Halobacteriovorax vibrionivorans</name>
    <dbReference type="NCBI Taxonomy" id="2152716"/>
    <lineage>
        <taxon>Bacteria</taxon>
        <taxon>Pseudomonadati</taxon>
        <taxon>Bdellovibrionota</taxon>
        <taxon>Bacteriovoracia</taxon>
        <taxon>Bacteriovoracales</taxon>
        <taxon>Halobacteriovoraceae</taxon>
        <taxon>Halobacteriovorax</taxon>
    </lineage>
</organism>
<keyword evidence="4" id="KW-0347">Helicase</keyword>
<keyword evidence="5" id="KW-0067">ATP-binding</keyword>
<dbReference type="InterPro" id="IPR055206">
    <property type="entry name" value="DEXQc_SUV3"/>
</dbReference>
<keyword evidence="3" id="KW-0378">Hydrolase</keyword>